<dbReference type="EMBL" id="JAEPRJ010000001">
    <property type="protein sequence ID" value="MBK5898655.1"/>
    <property type="molecule type" value="Genomic_DNA"/>
</dbReference>
<evidence type="ECO:0000313" key="1">
    <source>
        <dbReference type="EMBL" id="MBK5898655.1"/>
    </source>
</evidence>
<proteinExistence type="predicted"/>
<reference evidence="1 2" key="1">
    <citation type="submission" date="2021-01" db="EMBL/GenBank/DDBJ databases">
        <title>Isolation and description of Catonella massiliensis sp. nov., a novel Catonella species, isolated from a stable periodontitis subject.</title>
        <authorList>
            <person name="Antezack A."/>
            <person name="Boxberger M."/>
            <person name="La Scola B."/>
            <person name="Monnet-Corti V."/>
        </authorList>
    </citation>
    <scope>NUCLEOTIDE SEQUENCE [LARGE SCALE GENOMIC DNA]</scope>
    <source>
        <strain evidence="1 2">Marseille-Q4567</strain>
    </source>
</reference>
<keyword evidence="2" id="KW-1185">Reference proteome</keyword>
<gene>
    <name evidence="1" type="ORF">JJN12_12880</name>
</gene>
<sequence length="150" mass="16885">MGRPAKTISTNSRHNTKKDVEIRKAAEEKARGGMDKLIPPRYMTKEQKAIYKYIVDNLKEAEILGNLDHYILAMTAVTIDSIIQIDKAMNQVDDIMKKSKLIAARTNLAKDFFRCCNELSLSPQARAKISIANVKAIRDNQNPLLEVLGI</sequence>
<evidence type="ECO:0000313" key="2">
    <source>
        <dbReference type="Proteomes" id="UP000604730"/>
    </source>
</evidence>
<name>A0ABS1J3D0_9FIRM</name>
<dbReference type="InterPro" id="IPR006448">
    <property type="entry name" value="Phage_term_ssu_P27"/>
</dbReference>
<dbReference type="Pfam" id="PF05119">
    <property type="entry name" value="Terminase_4"/>
    <property type="match status" value="1"/>
</dbReference>
<dbReference type="Proteomes" id="UP000604730">
    <property type="component" value="Unassembled WGS sequence"/>
</dbReference>
<dbReference type="RefSeq" id="WP_208430059.1">
    <property type="nucleotide sequence ID" value="NZ_JAEPRJ010000001.1"/>
</dbReference>
<comment type="caution">
    <text evidence="1">The sequence shown here is derived from an EMBL/GenBank/DDBJ whole genome shotgun (WGS) entry which is preliminary data.</text>
</comment>
<organism evidence="1 2">
    <name type="scientific">Catonella massiliensis</name>
    <dbReference type="NCBI Taxonomy" id="2799636"/>
    <lineage>
        <taxon>Bacteria</taxon>
        <taxon>Bacillati</taxon>
        <taxon>Bacillota</taxon>
        <taxon>Clostridia</taxon>
        <taxon>Lachnospirales</taxon>
        <taxon>Lachnospiraceae</taxon>
        <taxon>Catonella</taxon>
    </lineage>
</organism>
<accession>A0ABS1J3D0</accession>
<protein>
    <submittedName>
        <fullName evidence="1">P27 family phage terminase small subunit</fullName>
    </submittedName>
</protein>